<gene>
    <name evidence="2" type="ORF">VTK73DRAFT_287</name>
</gene>
<dbReference type="EMBL" id="JAZHXJ010001035">
    <property type="protein sequence ID" value="KAL1846422.1"/>
    <property type="molecule type" value="Genomic_DNA"/>
</dbReference>
<feature type="compositionally biased region" description="Pro residues" evidence="1">
    <location>
        <begin position="97"/>
        <end position="110"/>
    </location>
</feature>
<evidence type="ECO:0000313" key="2">
    <source>
        <dbReference type="EMBL" id="KAL1846422.1"/>
    </source>
</evidence>
<dbReference type="Proteomes" id="UP001586593">
    <property type="component" value="Unassembled WGS sequence"/>
</dbReference>
<evidence type="ECO:0000256" key="1">
    <source>
        <dbReference type="SAM" id="MobiDB-lite"/>
    </source>
</evidence>
<feature type="region of interest" description="Disordered" evidence="1">
    <location>
        <begin position="183"/>
        <end position="235"/>
    </location>
</feature>
<evidence type="ECO:0000313" key="3">
    <source>
        <dbReference type="Proteomes" id="UP001586593"/>
    </source>
</evidence>
<organism evidence="2 3">
    <name type="scientific">Phialemonium thermophilum</name>
    <dbReference type="NCBI Taxonomy" id="223376"/>
    <lineage>
        <taxon>Eukaryota</taxon>
        <taxon>Fungi</taxon>
        <taxon>Dikarya</taxon>
        <taxon>Ascomycota</taxon>
        <taxon>Pezizomycotina</taxon>
        <taxon>Sordariomycetes</taxon>
        <taxon>Sordariomycetidae</taxon>
        <taxon>Cephalothecales</taxon>
        <taxon>Cephalothecaceae</taxon>
        <taxon>Phialemonium</taxon>
    </lineage>
</organism>
<proteinExistence type="predicted"/>
<keyword evidence="3" id="KW-1185">Reference proteome</keyword>
<sequence>MRLFDSSKKAKKQRCSESAAQPKRPCLPFAPPLLPAPHQASQARPVDGPLSVPSVPAPPAAWTTAFSQPLPSHPPPTYPHQLLPGPPIVVNQHYYIGPPPPPPPPPPQPPHNQEASGKVDLGPVVNLVENLRLGSRVPQVFDDGLPSWHGYGTQLLNQGAAFYDQISSRFDQVVTSIDWDRYAGGGGDPSDPVYAPYAAQAPQPPQPSSRASEPRVTKGDKKNPSRDGVRKGPSADVAAAVLSDNYFSKVDLYENSRLPADLPPLKL</sequence>
<comment type="caution">
    <text evidence="2">The sequence shown here is derived from an EMBL/GenBank/DDBJ whole genome shotgun (WGS) entry which is preliminary data.</text>
</comment>
<feature type="region of interest" description="Disordered" evidence="1">
    <location>
        <begin position="1"/>
        <end position="120"/>
    </location>
</feature>
<accession>A0ABR3VVZ4</accession>
<reference evidence="2 3" key="1">
    <citation type="journal article" date="2024" name="Commun. Biol.">
        <title>Comparative genomic analysis of thermophilic fungi reveals convergent evolutionary adaptations and gene losses.</title>
        <authorList>
            <person name="Steindorff A.S."/>
            <person name="Aguilar-Pontes M.V."/>
            <person name="Robinson A.J."/>
            <person name="Andreopoulos B."/>
            <person name="LaButti K."/>
            <person name="Kuo A."/>
            <person name="Mondo S."/>
            <person name="Riley R."/>
            <person name="Otillar R."/>
            <person name="Haridas S."/>
            <person name="Lipzen A."/>
            <person name="Grimwood J."/>
            <person name="Schmutz J."/>
            <person name="Clum A."/>
            <person name="Reid I.D."/>
            <person name="Moisan M.C."/>
            <person name="Butler G."/>
            <person name="Nguyen T.T.M."/>
            <person name="Dewar K."/>
            <person name="Conant G."/>
            <person name="Drula E."/>
            <person name="Henrissat B."/>
            <person name="Hansel C."/>
            <person name="Singer S."/>
            <person name="Hutchinson M.I."/>
            <person name="de Vries R.P."/>
            <person name="Natvig D.O."/>
            <person name="Powell A.J."/>
            <person name="Tsang A."/>
            <person name="Grigoriev I.V."/>
        </authorList>
    </citation>
    <scope>NUCLEOTIDE SEQUENCE [LARGE SCALE GENOMIC DNA]</scope>
    <source>
        <strain evidence="2 3">ATCC 24622</strain>
    </source>
</reference>
<protein>
    <submittedName>
        <fullName evidence="2">Uncharacterized protein</fullName>
    </submittedName>
</protein>
<feature type="compositionally biased region" description="Basic and acidic residues" evidence="1">
    <location>
        <begin position="212"/>
        <end position="230"/>
    </location>
</feature>
<name>A0ABR3VVZ4_9PEZI</name>